<evidence type="ECO:0000313" key="2">
    <source>
        <dbReference type="EMBL" id="OVA06277.1"/>
    </source>
</evidence>
<evidence type="ECO:0000259" key="1">
    <source>
        <dbReference type="Pfam" id="PF14111"/>
    </source>
</evidence>
<dbReference type="InterPro" id="IPR040256">
    <property type="entry name" value="At4g02000-like"/>
</dbReference>
<protein>
    <recommendedName>
        <fullName evidence="1">DUF4283 domain-containing protein</fullName>
    </recommendedName>
</protein>
<reference evidence="2 3" key="1">
    <citation type="journal article" date="2017" name="Mol. Plant">
        <title>The Genome of Medicinal Plant Macleaya cordata Provides New Insights into Benzylisoquinoline Alkaloids Metabolism.</title>
        <authorList>
            <person name="Liu X."/>
            <person name="Liu Y."/>
            <person name="Huang P."/>
            <person name="Ma Y."/>
            <person name="Qing Z."/>
            <person name="Tang Q."/>
            <person name="Cao H."/>
            <person name="Cheng P."/>
            <person name="Zheng Y."/>
            <person name="Yuan Z."/>
            <person name="Zhou Y."/>
            <person name="Liu J."/>
            <person name="Tang Z."/>
            <person name="Zhuo Y."/>
            <person name="Zhang Y."/>
            <person name="Yu L."/>
            <person name="Huang J."/>
            <person name="Yang P."/>
            <person name="Peng Q."/>
            <person name="Zhang J."/>
            <person name="Jiang W."/>
            <person name="Zhang Z."/>
            <person name="Lin K."/>
            <person name="Ro D.K."/>
            <person name="Chen X."/>
            <person name="Xiong X."/>
            <person name="Shang Y."/>
            <person name="Huang S."/>
            <person name="Zeng J."/>
        </authorList>
    </citation>
    <scope>NUCLEOTIDE SEQUENCE [LARGE SCALE GENOMIC DNA]</scope>
    <source>
        <strain evidence="3">cv. BLH2017</strain>
        <tissue evidence="2">Root</tissue>
    </source>
</reference>
<proteinExistence type="predicted"/>
<dbReference type="InParanoid" id="A0A200Q7C9"/>
<dbReference type="OrthoDB" id="1745573at2759"/>
<gene>
    <name evidence="2" type="ORF">BVC80_923g6</name>
</gene>
<dbReference type="Proteomes" id="UP000195402">
    <property type="component" value="Unassembled WGS sequence"/>
</dbReference>
<dbReference type="PANTHER" id="PTHR31286">
    <property type="entry name" value="GLYCINE-RICH CELL WALL STRUCTURAL PROTEIN 1.8-LIKE"/>
    <property type="match status" value="1"/>
</dbReference>
<keyword evidence="3" id="KW-1185">Reference proteome</keyword>
<dbReference type="Pfam" id="PF14111">
    <property type="entry name" value="DUF4283"/>
    <property type="match status" value="1"/>
</dbReference>
<dbReference type="AlphaFoldDB" id="A0A200Q7C9"/>
<dbReference type="EMBL" id="MVGT01002865">
    <property type="protein sequence ID" value="OVA06277.1"/>
    <property type="molecule type" value="Genomic_DNA"/>
</dbReference>
<comment type="caution">
    <text evidence="2">The sequence shown here is derived from an EMBL/GenBank/DDBJ whole genome shotgun (WGS) entry which is preliminary data.</text>
</comment>
<organism evidence="2 3">
    <name type="scientific">Macleaya cordata</name>
    <name type="common">Five-seeded plume-poppy</name>
    <name type="synonym">Bocconia cordata</name>
    <dbReference type="NCBI Taxonomy" id="56857"/>
    <lineage>
        <taxon>Eukaryota</taxon>
        <taxon>Viridiplantae</taxon>
        <taxon>Streptophyta</taxon>
        <taxon>Embryophyta</taxon>
        <taxon>Tracheophyta</taxon>
        <taxon>Spermatophyta</taxon>
        <taxon>Magnoliopsida</taxon>
        <taxon>Ranunculales</taxon>
        <taxon>Papaveraceae</taxon>
        <taxon>Papaveroideae</taxon>
        <taxon>Macleaya</taxon>
    </lineage>
</organism>
<name>A0A200Q7C9_MACCD</name>
<accession>A0A200Q7C9</accession>
<dbReference type="PANTHER" id="PTHR31286:SF180">
    <property type="entry name" value="OS10G0362600 PROTEIN"/>
    <property type="match status" value="1"/>
</dbReference>
<evidence type="ECO:0000313" key="3">
    <source>
        <dbReference type="Proteomes" id="UP000195402"/>
    </source>
</evidence>
<feature type="domain" description="DUF4283" evidence="1">
    <location>
        <begin position="43"/>
        <end position="126"/>
    </location>
</feature>
<sequence>MASSSNPSVSDIEVQLRQTNLVDVANPPEVVFLSDDALIAGIDLWRNCLLGKIFSTEIMTFSEVSKAANNVWWRLKPIDVKRKADNLYSFRFNSAADLQYVLTRSPWCFDGYLIILTEWNPTINPLEVNFLR</sequence>
<dbReference type="InterPro" id="IPR025558">
    <property type="entry name" value="DUF4283"/>
</dbReference>